<reference evidence="3 4" key="1">
    <citation type="submission" date="2020-08" db="EMBL/GenBank/DDBJ databases">
        <title>Genomic Encyclopedia of Type Strains, Phase III (KMG-III): the genomes of soil and plant-associated and newly described type strains.</title>
        <authorList>
            <person name="Whitman W."/>
        </authorList>
    </citation>
    <scope>NUCLEOTIDE SEQUENCE [LARGE SCALE GENOMIC DNA]</scope>
    <source>
        <strain evidence="3 4">CECT 5831</strain>
    </source>
</reference>
<gene>
    <name evidence="3" type="ORF">FHS19_006985</name>
</gene>
<evidence type="ECO:0000313" key="3">
    <source>
        <dbReference type="EMBL" id="MBB3132256.1"/>
    </source>
</evidence>
<evidence type="ECO:0000256" key="1">
    <source>
        <dbReference type="SAM" id="MobiDB-lite"/>
    </source>
</evidence>
<dbReference type="PROSITE" id="PS51257">
    <property type="entry name" value="PROKAR_LIPOPROTEIN"/>
    <property type="match status" value="1"/>
</dbReference>
<organism evidence="3 4">
    <name type="scientific">Paenibacillus rhizosphaerae</name>
    <dbReference type="NCBI Taxonomy" id="297318"/>
    <lineage>
        <taxon>Bacteria</taxon>
        <taxon>Bacillati</taxon>
        <taxon>Bacillota</taxon>
        <taxon>Bacilli</taxon>
        <taxon>Bacillales</taxon>
        <taxon>Paenibacillaceae</taxon>
        <taxon>Paenibacillus</taxon>
    </lineage>
</organism>
<name>A0A839TZ90_9BACL</name>
<comment type="caution">
    <text evidence="3">The sequence shown here is derived from an EMBL/GenBank/DDBJ whole genome shotgun (WGS) entry which is preliminary data.</text>
</comment>
<protein>
    <recommendedName>
        <fullName evidence="5">Lipoprotein</fullName>
    </recommendedName>
</protein>
<proteinExistence type="predicted"/>
<sequence length="162" mass="17773">MNKVTLSIATLIFSATFLAACGNQEQAVSNNTAESVTPDTGSITETDNRSTLSSSDNVKWSEIKDPLIDDAIKEKLKASIEAIVAKDVQAFHKTLSPNIGTEHDYLLDNPVNFTDVDKAHEEGGRTLVQVRGKEQGDGAKEMGYTFYFEKDQSGEWQIITID</sequence>
<evidence type="ECO:0000256" key="2">
    <source>
        <dbReference type="SAM" id="SignalP"/>
    </source>
</evidence>
<accession>A0A839TZ90</accession>
<feature type="region of interest" description="Disordered" evidence="1">
    <location>
        <begin position="28"/>
        <end position="56"/>
    </location>
</feature>
<evidence type="ECO:0000313" key="4">
    <source>
        <dbReference type="Proteomes" id="UP000517523"/>
    </source>
</evidence>
<dbReference type="Proteomes" id="UP000517523">
    <property type="component" value="Unassembled WGS sequence"/>
</dbReference>
<dbReference type="EMBL" id="JACHXJ010000014">
    <property type="protein sequence ID" value="MBB3132256.1"/>
    <property type="molecule type" value="Genomic_DNA"/>
</dbReference>
<dbReference type="RefSeq" id="WP_183587916.1">
    <property type="nucleotide sequence ID" value="NZ_JACHXJ010000014.1"/>
</dbReference>
<feature type="signal peptide" evidence="2">
    <location>
        <begin position="1"/>
        <end position="19"/>
    </location>
</feature>
<keyword evidence="2" id="KW-0732">Signal</keyword>
<dbReference type="AlphaFoldDB" id="A0A839TZ90"/>
<evidence type="ECO:0008006" key="5">
    <source>
        <dbReference type="Google" id="ProtNLM"/>
    </source>
</evidence>
<feature type="chain" id="PRO_5039257446" description="Lipoprotein" evidence="2">
    <location>
        <begin position="20"/>
        <end position="162"/>
    </location>
</feature>